<evidence type="ECO:0000313" key="7">
    <source>
        <dbReference type="EMBL" id="GBE77525.1"/>
    </source>
</evidence>
<proteinExistence type="inferred from homology"/>
<evidence type="ECO:0000256" key="3">
    <source>
        <dbReference type="ARBA" id="ARBA00022824"/>
    </source>
</evidence>
<dbReference type="RefSeq" id="XP_027608438.1">
    <property type="nucleotide sequence ID" value="XM_027752637.1"/>
</dbReference>
<reference evidence="7 8" key="1">
    <citation type="journal article" date="2018" name="Sci. Rep.">
        <title>Genome sequence of the cauliflower mushroom Sparassis crispa (Hanabiratake) and its association with beneficial usage.</title>
        <authorList>
            <person name="Kiyama R."/>
            <person name="Furutani Y."/>
            <person name="Kawaguchi K."/>
            <person name="Nakanishi T."/>
        </authorList>
    </citation>
    <scope>NUCLEOTIDE SEQUENCE [LARGE SCALE GENOMIC DNA]</scope>
</reference>
<dbReference type="InterPro" id="IPR010580">
    <property type="entry name" value="ER_stress-assoc"/>
</dbReference>
<keyword evidence="3 6" id="KW-0256">Endoplasmic reticulum</keyword>
<evidence type="ECO:0000256" key="6">
    <source>
        <dbReference type="RuleBase" id="RU364120"/>
    </source>
</evidence>
<evidence type="ECO:0000256" key="5">
    <source>
        <dbReference type="ARBA" id="ARBA00023136"/>
    </source>
</evidence>
<sequence>MPTEFELRRRNAEFAEKSRTGKNPIKPSRREQLSKRSPISLWALGAIIFVVIGGILLEVLRLLFL</sequence>
<dbReference type="GO" id="GO:0005789">
    <property type="term" value="C:endoplasmic reticulum membrane"/>
    <property type="evidence" value="ECO:0007669"/>
    <property type="project" value="UniProtKB-SubCell"/>
</dbReference>
<dbReference type="AlphaFoldDB" id="A0A401G5S8"/>
<dbReference type="GeneID" id="38774442"/>
<evidence type="ECO:0000256" key="4">
    <source>
        <dbReference type="ARBA" id="ARBA00022989"/>
    </source>
</evidence>
<name>A0A401G5S8_9APHY</name>
<organism evidence="7 8">
    <name type="scientific">Sparassis crispa</name>
    <dbReference type="NCBI Taxonomy" id="139825"/>
    <lineage>
        <taxon>Eukaryota</taxon>
        <taxon>Fungi</taxon>
        <taxon>Dikarya</taxon>
        <taxon>Basidiomycota</taxon>
        <taxon>Agaricomycotina</taxon>
        <taxon>Agaricomycetes</taxon>
        <taxon>Polyporales</taxon>
        <taxon>Sparassidaceae</taxon>
        <taxon>Sparassis</taxon>
    </lineage>
</organism>
<feature type="transmembrane region" description="Helical" evidence="6">
    <location>
        <begin position="39"/>
        <end position="64"/>
    </location>
</feature>
<dbReference type="EMBL" id="BFAD01000001">
    <property type="protein sequence ID" value="GBE77525.1"/>
    <property type="molecule type" value="Genomic_DNA"/>
</dbReference>
<comment type="subcellular location">
    <subcellularLocation>
        <location evidence="6">Membrane</location>
        <topology evidence="6">Single-pass membrane protein</topology>
    </subcellularLocation>
    <subcellularLocation>
        <location evidence="6">Endoplasmic reticulum membrane</location>
        <topology evidence="6">Single-pass membrane protein</topology>
    </subcellularLocation>
</comment>
<comment type="function">
    <text evidence="6">Interacts with target proteins during translocation into the lumen of the endoplasmic reticulum. Protects unfolded target proteins against degradation and facilitate correct glycosylation.</text>
</comment>
<evidence type="ECO:0000313" key="8">
    <source>
        <dbReference type="Proteomes" id="UP000287166"/>
    </source>
</evidence>
<evidence type="ECO:0000256" key="1">
    <source>
        <dbReference type="ARBA" id="ARBA00005500"/>
    </source>
</evidence>
<evidence type="ECO:0000256" key="2">
    <source>
        <dbReference type="ARBA" id="ARBA00022692"/>
    </source>
</evidence>
<gene>
    <name evidence="7" type="ORF">SCP_0104000</name>
</gene>
<keyword evidence="4 6" id="KW-1133">Transmembrane helix</keyword>
<keyword evidence="8" id="KW-1185">Reference proteome</keyword>
<protein>
    <recommendedName>
        <fullName evidence="6">Stress-associated endoplasmic reticulum protein</fullName>
    </recommendedName>
</protein>
<dbReference type="Proteomes" id="UP000287166">
    <property type="component" value="Unassembled WGS sequence"/>
</dbReference>
<keyword evidence="2 6" id="KW-0812">Transmembrane</keyword>
<dbReference type="Pfam" id="PF06624">
    <property type="entry name" value="RAMP4"/>
    <property type="match status" value="1"/>
</dbReference>
<accession>A0A401G5S8</accession>
<dbReference type="OrthoDB" id="16679at2759"/>
<comment type="caution">
    <text evidence="7">The sequence shown here is derived from an EMBL/GenBank/DDBJ whole genome shotgun (WGS) entry which is preliminary data.</text>
</comment>
<keyword evidence="5 6" id="KW-0472">Membrane</keyword>
<dbReference type="InParanoid" id="A0A401G5S8"/>
<comment type="similarity">
    <text evidence="1 6">Belongs to the RAMP4 family.</text>
</comment>